<keyword evidence="2" id="KW-0347">Helicase</keyword>
<reference evidence="2 3" key="1">
    <citation type="submission" date="2019-12" db="EMBL/GenBank/DDBJ databases">
        <authorList>
            <person name="Alioto T."/>
            <person name="Alioto T."/>
            <person name="Gomez Garrido J."/>
        </authorList>
    </citation>
    <scope>NUCLEOTIDE SEQUENCE [LARGE SCALE GENOMIC DNA]</scope>
</reference>
<keyword evidence="3" id="KW-1185">Reference proteome</keyword>
<comment type="caution">
    <text evidence="2">The sequence shown here is derived from an EMBL/GenBank/DDBJ whole genome shotgun (WGS) entry which is preliminary data.</text>
</comment>
<dbReference type="OrthoDB" id="6017at2759"/>
<protein>
    <submittedName>
        <fullName evidence="2">ATP-dependent helicase BRM</fullName>
    </submittedName>
</protein>
<dbReference type="AlphaFoldDB" id="A0A8S0U579"/>
<dbReference type="Gramene" id="OE9A043073T1">
    <property type="protein sequence ID" value="OE9A043073C1"/>
    <property type="gene ID" value="OE9A043073"/>
</dbReference>
<name>A0A8S0U579_OLEEU</name>
<sequence length="152" mass="18346">MNNSNNLTLSYDVKDLFEEEEIWKGKRSEKIEKIDKILAVSWERERIRPDLVIQLQIESKKLQLTEHQAHLRDAIEQQQLEIMAMPERPYRKFVRLCERQRQEINRQSQANQKATREKQLKVIFQWRKKLLEAHWAIRESRTARNRGGPQVS</sequence>
<feature type="coiled-coil region" evidence="1">
    <location>
        <begin position="57"/>
        <end position="117"/>
    </location>
</feature>
<evidence type="ECO:0000313" key="3">
    <source>
        <dbReference type="Proteomes" id="UP000594638"/>
    </source>
</evidence>
<dbReference type="GO" id="GO:0004386">
    <property type="term" value="F:helicase activity"/>
    <property type="evidence" value="ECO:0007669"/>
    <property type="project" value="UniProtKB-KW"/>
</dbReference>
<gene>
    <name evidence="2" type="ORF">OLEA9_A043073</name>
</gene>
<evidence type="ECO:0000313" key="2">
    <source>
        <dbReference type="EMBL" id="CAA3012482.1"/>
    </source>
</evidence>
<keyword evidence="2" id="KW-0067">ATP-binding</keyword>
<accession>A0A8S0U579</accession>
<keyword evidence="1" id="KW-0175">Coiled coil</keyword>
<proteinExistence type="predicted"/>
<organism evidence="2 3">
    <name type="scientific">Olea europaea subsp. europaea</name>
    <dbReference type="NCBI Taxonomy" id="158383"/>
    <lineage>
        <taxon>Eukaryota</taxon>
        <taxon>Viridiplantae</taxon>
        <taxon>Streptophyta</taxon>
        <taxon>Embryophyta</taxon>
        <taxon>Tracheophyta</taxon>
        <taxon>Spermatophyta</taxon>
        <taxon>Magnoliopsida</taxon>
        <taxon>eudicotyledons</taxon>
        <taxon>Gunneridae</taxon>
        <taxon>Pentapetalae</taxon>
        <taxon>asterids</taxon>
        <taxon>lamiids</taxon>
        <taxon>Lamiales</taxon>
        <taxon>Oleaceae</taxon>
        <taxon>Oleeae</taxon>
        <taxon>Olea</taxon>
    </lineage>
</organism>
<keyword evidence="2" id="KW-0378">Hydrolase</keyword>
<dbReference type="EMBL" id="CACTIH010007402">
    <property type="protein sequence ID" value="CAA3012482.1"/>
    <property type="molecule type" value="Genomic_DNA"/>
</dbReference>
<dbReference type="Proteomes" id="UP000594638">
    <property type="component" value="Unassembled WGS sequence"/>
</dbReference>
<evidence type="ECO:0000256" key="1">
    <source>
        <dbReference type="SAM" id="Coils"/>
    </source>
</evidence>
<keyword evidence="2" id="KW-0547">Nucleotide-binding</keyword>